<reference evidence="3 5" key="1">
    <citation type="journal article" date="2016" name="Front. Microbiol.">
        <title>Comprehensive Phylogenetic Analysis of Bovine Non-aureus Staphylococci Species Based on Whole-Genome Sequencing.</title>
        <authorList>
            <person name="Naushad S."/>
            <person name="Barkema H.W."/>
            <person name="Luby C."/>
            <person name="Condas L.A."/>
            <person name="Nobrega D.B."/>
            <person name="Carson D.A."/>
            <person name="De Buck J."/>
        </authorList>
    </citation>
    <scope>NUCLEOTIDE SEQUENCE [LARGE SCALE GENOMIC DNA]</scope>
    <source>
        <strain evidence="3 5">SNUC 4337</strain>
    </source>
</reference>
<protein>
    <submittedName>
        <fullName evidence="3">5,10-methylene-tetrahydrofolate dehydrogenase</fullName>
    </submittedName>
</protein>
<dbReference type="AlphaFoldDB" id="A0A2T4SDN3"/>
<dbReference type="Proteomes" id="UP000254412">
    <property type="component" value="Unassembled WGS sequence"/>
</dbReference>
<gene>
    <name evidence="3" type="ORF">BUZ61_01570</name>
    <name evidence="4" type="ORF">NCTC13834_00511</name>
</gene>
<feature type="transmembrane region" description="Helical" evidence="2">
    <location>
        <begin position="279"/>
        <end position="303"/>
    </location>
</feature>
<feature type="compositionally biased region" description="Basic and acidic residues" evidence="1">
    <location>
        <begin position="366"/>
        <end position="403"/>
    </location>
</feature>
<feature type="transmembrane region" description="Helical" evidence="2">
    <location>
        <begin position="323"/>
        <end position="345"/>
    </location>
</feature>
<evidence type="ECO:0000313" key="6">
    <source>
        <dbReference type="Proteomes" id="UP000254412"/>
    </source>
</evidence>
<reference evidence="3" key="2">
    <citation type="submission" date="2018-03" db="EMBL/GenBank/DDBJ databases">
        <authorList>
            <person name="Keele B.F."/>
        </authorList>
    </citation>
    <scope>NUCLEOTIDE SEQUENCE</scope>
    <source>
        <strain evidence="3">SNUC 4337</strain>
    </source>
</reference>
<feature type="transmembrane region" description="Helical" evidence="2">
    <location>
        <begin position="237"/>
        <end position="258"/>
    </location>
</feature>
<keyword evidence="2" id="KW-1133">Transmembrane helix</keyword>
<dbReference type="OrthoDB" id="8477132at2"/>
<feature type="region of interest" description="Disordered" evidence="1">
    <location>
        <begin position="363"/>
        <end position="403"/>
    </location>
</feature>
<evidence type="ECO:0000256" key="1">
    <source>
        <dbReference type="SAM" id="MobiDB-lite"/>
    </source>
</evidence>
<reference evidence="4 6" key="3">
    <citation type="submission" date="2018-06" db="EMBL/GenBank/DDBJ databases">
        <authorList>
            <consortium name="Pathogen Informatics"/>
            <person name="Doyle S."/>
        </authorList>
    </citation>
    <scope>NUCLEOTIDE SEQUENCE [LARGE SCALE GENOMIC DNA]</scope>
    <source>
        <strain evidence="4 6">NCTC13834</strain>
    </source>
</reference>
<organism evidence="3 5">
    <name type="scientific">Staphylococcus nepalensis</name>
    <dbReference type="NCBI Taxonomy" id="214473"/>
    <lineage>
        <taxon>Bacteria</taxon>
        <taxon>Bacillati</taxon>
        <taxon>Bacillota</taxon>
        <taxon>Bacilli</taxon>
        <taxon>Bacillales</taxon>
        <taxon>Staphylococcaceae</taxon>
        <taxon>Staphylococcus</taxon>
    </lineage>
</organism>
<feature type="transmembrane region" description="Helical" evidence="2">
    <location>
        <begin position="204"/>
        <end position="225"/>
    </location>
</feature>
<accession>A0A2T4SDN3</accession>
<evidence type="ECO:0000313" key="3">
    <source>
        <dbReference type="EMBL" id="PTK60607.1"/>
    </source>
</evidence>
<evidence type="ECO:0000256" key="2">
    <source>
        <dbReference type="SAM" id="Phobius"/>
    </source>
</evidence>
<proteinExistence type="predicted"/>
<name>A0A2T4SDN3_9STAP</name>
<keyword evidence="2" id="KW-0812">Transmembrane</keyword>
<evidence type="ECO:0000313" key="4">
    <source>
        <dbReference type="EMBL" id="SUM54226.1"/>
    </source>
</evidence>
<dbReference type="Proteomes" id="UP000240400">
    <property type="component" value="Unassembled WGS sequence"/>
</dbReference>
<evidence type="ECO:0000313" key="5">
    <source>
        <dbReference type="Proteomes" id="UP000240400"/>
    </source>
</evidence>
<dbReference type="EMBL" id="PZHR01000004">
    <property type="protein sequence ID" value="PTK60607.1"/>
    <property type="molecule type" value="Genomic_DNA"/>
</dbReference>
<dbReference type="RefSeq" id="WP_103372841.1">
    <property type="nucleotide sequence ID" value="NZ_BMCF01000001.1"/>
</dbReference>
<sequence>MSTTVAKIGIVAAPGISEKIARNLEIDLPNILSNQYDNSIEWKVETVIDPLTGSAETVHDIFTKITDYQDNNNWKYTIGLTDLPVIEQQKVVAIDINRQNGASLISLPAYGWRPIKKRIQNSILAMLQAIDEFKNPEKNSEHHRGMQLMNAQFPLSNLQARTVYFKDTTSQHTQYYVSSRAKGMFRLVSGMTFANNPFNMLKSLSSVVAIAFTTGAFGIIFTTMWNLSFAYAGWRLLLMMLAAIFGMMIWMIVAHGLWESKKESNNKRITTLYNLTTTMTLTVSVMIYYTILFILFLIAALIVLPSGYLGQTLQLKTSANLTIYIKLAWFAASISTVAGAIGVGLNNEALILESTYGYRQKQRYKQLHEEQQQSKEQQKQTQKDIQEKKQEEEQKAREQSDSN</sequence>
<keyword evidence="2" id="KW-0472">Membrane</keyword>
<dbReference type="EMBL" id="UHDS01000001">
    <property type="protein sequence ID" value="SUM54226.1"/>
    <property type="molecule type" value="Genomic_DNA"/>
</dbReference>